<reference evidence="11" key="1">
    <citation type="submission" date="2023-06" db="EMBL/GenBank/DDBJ databases">
        <title>Genome-scale phylogeny and comparative genomics of the fungal order Sordariales.</title>
        <authorList>
            <consortium name="Lawrence Berkeley National Laboratory"/>
            <person name="Hensen N."/>
            <person name="Bonometti L."/>
            <person name="Westerberg I."/>
            <person name="Brannstrom I.O."/>
            <person name="Guillou S."/>
            <person name="Cros-Aarteil S."/>
            <person name="Calhoun S."/>
            <person name="Haridas S."/>
            <person name="Kuo A."/>
            <person name="Mondo S."/>
            <person name="Pangilinan J."/>
            <person name="Riley R."/>
            <person name="Labutti K."/>
            <person name="Andreopoulos B."/>
            <person name="Lipzen A."/>
            <person name="Chen C."/>
            <person name="Yanf M."/>
            <person name="Daum C."/>
            <person name="Ng V."/>
            <person name="Clum A."/>
            <person name="Steindorff A."/>
            <person name="Ohm R."/>
            <person name="Martin F."/>
            <person name="Silar P."/>
            <person name="Natvig D."/>
            <person name="Lalanne C."/>
            <person name="Gautier V."/>
            <person name="Ament-Velasquez S.L."/>
            <person name="Kruys A."/>
            <person name="Hutchinson M.I."/>
            <person name="Powell A.J."/>
            <person name="Barry K."/>
            <person name="Miller A.N."/>
            <person name="Grigoriev I.V."/>
            <person name="Debuchy R."/>
            <person name="Gladieux P."/>
            <person name="Thoren M.H."/>
            <person name="Johannesson H."/>
        </authorList>
    </citation>
    <scope>NUCLEOTIDE SEQUENCE</scope>
    <source>
        <strain evidence="11">SMH4607-1</strain>
    </source>
</reference>
<keyword evidence="5 8" id="KW-1133">Transmembrane helix</keyword>
<feature type="transmembrane region" description="Helical" evidence="8">
    <location>
        <begin position="514"/>
        <end position="535"/>
    </location>
</feature>
<dbReference type="GO" id="GO:0055085">
    <property type="term" value="P:transmembrane transport"/>
    <property type="evidence" value="ECO:0007669"/>
    <property type="project" value="TreeGrafter"/>
</dbReference>
<dbReference type="GO" id="GO:0009272">
    <property type="term" value="P:fungal-type cell wall biogenesis"/>
    <property type="evidence" value="ECO:0007669"/>
    <property type="project" value="TreeGrafter"/>
</dbReference>
<feature type="domain" description="ML-like" evidence="10">
    <location>
        <begin position="26"/>
        <end position="168"/>
    </location>
</feature>
<accession>A0AA40APQ9</accession>
<keyword evidence="6 8" id="KW-0472">Membrane</keyword>
<comment type="similarity">
    <text evidence="2">Belongs to the transient receptor potential (TRP) ion channel family.</text>
</comment>
<feature type="transmembrane region" description="Helical" evidence="8">
    <location>
        <begin position="344"/>
        <end position="370"/>
    </location>
</feature>
<feature type="transmembrane region" description="Helical" evidence="8">
    <location>
        <begin position="547"/>
        <end position="568"/>
    </location>
</feature>
<evidence type="ECO:0000256" key="1">
    <source>
        <dbReference type="ARBA" id="ARBA00004141"/>
    </source>
</evidence>
<feature type="transmembrane region" description="Helical" evidence="8">
    <location>
        <begin position="580"/>
        <end position="606"/>
    </location>
</feature>
<dbReference type="InterPro" id="IPR010308">
    <property type="entry name" value="TRP_C"/>
</dbReference>
<feature type="compositionally biased region" description="Low complexity" evidence="7">
    <location>
        <begin position="726"/>
        <end position="737"/>
    </location>
</feature>
<gene>
    <name evidence="11" type="ORF">B0H67DRAFT_159862</name>
</gene>
<evidence type="ECO:0000256" key="2">
    <source>
        <dbReference type="ARBA" id="ARBA00010642"/>
    </source>
</evidence>
<dbReference type="Pfam" id="PF06011">
    <property type="entry name" value="TRP"/>
    <property type="match status" value="1"/>
</dbReference>
<protein>
    <recommendedName>
        <fullName evidence="10">ML-like domain-containing protein</fullName>
    </recommendedName>
</protein>
<keyword evidence="3 8" id="KW-0812">Transmembrane</keyword>
<dbReference type="Pfam" id="PF14558">
    <property type="entry name" value="TRP_N"/>
    <property type="match status" value="1"/>
</dbReference>
<evidence type="ECO:0000313" key="12">
    <source>
        <dbReference type="Proteomes" id="UP001172102"/>
    </source>
</evidence>
<evidence type="ECO:0000256" key="7">
    <source>
        <dbReference type="SAM" id="MobiDB-lite"/>
    </source>
</evidence>
<dbReference type="PANTHER" id="PTHR31145">
    <property type="entry name" value="INTEGRAL MEMBRANE PROTEIN (AFU_ORTHOLOGUE AFUA_7G01610)"/>
    <property type="match status" value="1"/>
</dbReference>
<dbReference type="Proteomes" id="UP001172102">
    <property type="component" value="Unassembled WGS sequence"/>
</dbReference>
<dbReference type="InterPro" id="IPR040241">
    <property type="entry name" value="TRP_Flc/Pkd2-like"/>
</dbReference>
<feature type="chain" id="PRO_5041455473" description="ML-like domain-containing protein" evidence="9">
    <location>
        <begin position="25"/>
        <end position="770"/>
    </location>
</feature>
<dbReference type="EMBL" id="JAUKUA010000003">
    <property type="protein sequence ID" value="KAK0719667.1"/>
    <property type="molecule type" value="Genomic_DNA"/>
</dbReference>
<evidence type="ECO:0000313" key="11">
    <source>
        <dbReference type="EMBL" id="KAK0719667.1"/>
    </source>
</evidence>
<proteinExistence type="inferred from homology"/>
<dbReference type="SMART" id="SM01320">
    <property type="entry name" value="TRP_N"/>
    <property type="match status" value="1"/>
</dbReference>
<evidence type="ECO:0000256" key="3">
    <source>
        <dbReference type="ARBA" id="ARBA00022692"/>
    </source>
</evidence>
<feature type="signal peptide" evidence="9">
    <location>
        <begin position="1"/>
        <end position="24"/>
    </location>
</feature>
<evidence type="ECO:0000256" key="8">
    <source>
        <dbReference type="SAM" id="Phobius"/>
    </source>
</evidence>
<comment type="caution">
    <text evidence="11">The sequence shown here is derived from an EMBL/GenBank/DDBJ whole genome shotgun (WGS) entry which is preliminary data.</text>
</comment>
<feature type="transmembrane region" description="Helical" evidence="8">
    <location>
        <begin position="487"/>
        <end position="508"/>
    </location>
</feature>
<keyword evidence="12" id="KW-1185">Reference proteome</keyword>
<dbReference type="InterPro" id="IPR032800">
    <property type="entry name" value="TRP_N"/>
</dbReference>
<evidence type="ECO:0000256" key="9">
    <source>
        <dbReference type="SAM" id="SignalP"/>
    </source>
</evidence>
<comment type="subcellular location">
    <subcellularLocation>
        <location evidence="1">Membrane</location>
        <topology evidence="1">Multi-pass membrane protein</topology>
    </subcellularLocation>
</comment>
<dbReference type="PANTHER" id="PTHR31145:SF2">
    <property type="entry name" value="FLAVIN CARRIER PROTEIN 2"/>
    <property type="match status" value="1"/>
</dbReference>
<organism evidence="11 12">
    <name type="scientific">Lasiosphaeris hirsuta</name>
    <dbReference type="NCBI Taxonomy" id="260670"/>
    <lineage>
        <taxon>Eukaryota</taxon>
        <taxon>Fungi</taxon>
        <taxon>Dikarya</taxon>
        <taxon>Ascomycota</taxon>
        <taxon>Pezizomycotina</taxon>
        <taxon>Sordariomycetes</taxon>
        <taxon>Sordariomycetidae</taxon>
        <taxon>Sordariales</taxon>
        <taxon>Lasiosphaeriaceae</taxon>
        <taxon>Lasiosphaeris</taxon>
    </lineage>
</organism>
<sequence length="770" mass="83695">MRVSLLRPLAALASLAAFTQTTLAEPILQSNSLNTCQENSGFTASLFNVIFTPNNNTANVDIVAVSSIQGSVIFDVSISAYGYQIIRTTVNPCEAGLAGLCPMTAGKIPLNFNLPVGPDAVKQIPGIAYTFPDLDAKVKVFINMTDGPNADTSVACVEADISNGKTVDLVGVKWATAIVAGLALTSSAMVSGLGHYNAASHVAANALSLFGYFQAQAMLGLTAVPLPPVVMAWTQDFQWSMGIIRVGFMQDIFTWYQRATGGTPSHIFDSLTTVSVQVEKRSAELINLAKRSIAMMPRTIVEPMAAIMKHDLIRRGNIQTGSGSYLVFGIQRVAFRAGIESTNLFMTGLTFFCIFVVIVTICVAAFKGLLELLVRQRRMKSDKFIEFRNGWFTVLKGILFRMTLIGFPSTTILCLWEFTQNDSAAEMVLAVFFLFGMIATLGWAATKVIRIARRSVAMHRNPAYILFSDPQALNKWGFLYVQFRASAYYFIVPSLGYIFVKGMFVAFAQDKNKGIIQAVGFILVEAAALIAASVLRPWMDKSTNSFNIAICVMNFLNSIFLLIFTEVFNQPPLVTGVVGVVLWIANAAFALVLLVMLIVTTIIVFFRDNPDGRYTYMADDRTSFMKSQTHLTTTTELDALGATARGDKGGYKHGLDLDDDAESISSDSVRRQTERMPAANGYGNPSRSPADPAMPLFPADGNRSPPQYNNPGILKNQTSGHFQDRSASPSPYGGSSSNLTPGFRAQNNASPAGFRSQNNASPWQRGAGYD</sequence>
<evidence type="ECO:0000259" key="10">
    <source>
        <dbReference type="SMART" id="SM01320"/>
    </source>
</evidence>
<feature type="compositionally biased region" description="Polar residues" evidence="7">
    <location>
        <begin position="704"/>
        <end position="721"/>
    </location>
</feature>
<feature type="transmembrane region" description="Helical" evidence="8">
    <location>
        <begin position="391"/>
        <end position="418"/>
    </location>
</feature>
<name>A0AA40APQ9_9PEZI</name>
<evidence type="ECO:0000256" key="6">
    <source>
        <dbReference type="ARBA" id="ARBA00023136"/>
    </source>
</evidence>
<evidence type="ECO:0000256" key="4">
    <source>
        <dbReference type="ARBA" id="ARBA00022729"/>
    </source>
</evidence>
<feature type="transmembrane region" description="Helical" evidence="8">
    <location>
        <begin position="424"/>
        <end position="445"/>
    </location>
</feature>
<feature type="compositionally biased region" description="Polar residues" evidence="7">
    <location>
        <begin position="745"/>
        <end position="762"/>
    </location>
</feature>
<dbReference type="GO" id="GO:0016020">
    <property type="term" value="C:membrane"/>
    <property type="evidence" value="ECO:0007669"/>
    <property type="project" value="UniProtKB-SubCell"/>
</dbReference>
<dbReference type="AlphaFoldDB" id="A0AA40APQ9"/>
<keyword evidence="4 9" id="KW-0732">Signal</keyword>
<feature type="region of interest" description="Disordered" evidence="7">
    <location>
        <begin position="651"/>
        <end position="770"/>
    </location>
</feature>
<evidence type="ECO:0000256" key="5">
    <source>
        <dbReference type="ARBA" id="ARBA00022989"/>
    </source>
</evidence>